<proteinExistence type="predicted"/>
<evidence type="ECO:0000313" key="2">
    <source>
        <dbReference type="EMBL" id="RLN34575.1"/>
    </source>
</evidence>
<keyword evidence="3" id="KW-1185">Reference proteome</keyword>
<name>A0A3L6T8F2_PANMI</name>
<feature type="region of interest" description="Disordered" evidence="1">
    <location>
        <begin position="1"/>
        <end position="46"/>
    </location>
</feature>
<reference evidence="3" key="1">
    <citation type="journal article" date="2019" name="Nat. Commun.">
        <title>The genome of broomcorn millet.</title>
        <authorList>
            <person name="Zou C."/>
            <person name="Miki D."/>
            <person name="Li D."/>
            <person name="Tang Q."/>
            <person name="Xiao L."/>
            <person name="Rajput S."/>
            <person name="Deng P."/>
            <person name="Jia W."/>
            <person name="Huang R."/>
            <person name="Zhang M."/>
            <person name="Sun Y."/>
            <person name="Hu J."/>
            <person name="Fu X."/>
            <person name="Schnable P.S."/>
            <person name="Li F."/>
            <person name="Zhang H."/>
            <person name="Feng B."/>
            <person name="Zhu X."/>
            <person name="Liu R."/>
            <person name="Schnable J.C."/>
            <person name="Zhu J.-K."/>
            <person name="Zhang H."/>
        </authorList>
    </citation>
    <scope>NUCLEOTIDE SEQUENCE [LARGE SCALE GENOMIC DNA]</scope>
</reference>
<sequence>MAMNGQTTRESTEEEDDHNNNGQDNSVNNNGNAAGNQSDGPHRIRTTCDIHSSMDELGYFPILLQDVLWDLGNTVKSLYVTDHYSNPAIGDYDLTRVHIHERLEISRGMRTRSVHNSTMTHITYTASISNAAKRALWSLCYTHRQELHTTKCRHLPRRTSGTEETMVPLGEDGQDRINILARVTAALNNDLEGVTAEFDRTYEKLLKAQPGSPSWKPKLPEENHRWKRMIPLAPPSHRPARDSVTAHLALSLIF</sequence>
<organism evidence="2 3">
    <name type="scientific">Panicum miliaceum</name>
    <name type="common">Proso millet</name>
    <name type="synonym">Broomcorn millet</name>
    <dbReference type="NCBI Taxonomy" id="4540"/>
    <lineage>
        <taxon>Eukaryota</taxon>
        <taxon>Viridiplantae</taxon>
        <taxon>Streptophyta</taxon>
        <taxon>Embryophyta</taxon>
        <taxon>Tracheophyta</taxon>
        <taxon>Spermatophyta</taxon>
        <taxon>Magnoliopsida</taxon>
        <taxon>Liliopsida</taxon>
        <taxon>Poales</taxon>
        <taxon>Poaceae</taxon>
        <taxon>PACMAD clade</taxon>
        <taxon>Panicoideae</taxon>
        <taxon>Panicodae</taxon>
        <taxon>Paniceae</taxon>
        <taxon>Panicinae</taxon>
        <taxon>Panicum</taxon>
        <taxon>Panicum sect. Panicum</taxon>
    </lineage>
</organism>
<accession>A0A3L6T8F2</accession>
<evidence type="ECO:0000256" key="1">
    <source>
        <dbReference type="SAM" id="MobiDB-lite"/>
    </source>
</evidence>
<evidence type="ECO:0000313" key="3">
    <source>
        <dbReference type="Proteomes" id="UP000275267"/>
    </source>
</evidence>
<dbReference type="AlphaFoldDB" id="A0A3L6T8F2"/>
<protein>
    <submittedName>
        <fullName evidence="2">Uncharacterized protein</fullName>
    </submittedName>
</protein>
<gene>
    <name evidence="2" type="ORF">C2845_PM03G32240</name>
</gene>
<dbReference type="EMBL" id="PQIB02000002">
    <property type="protein sequence ID" value="RLN34575.1"/>
    <property type="molecule type" value="Genomic_DNA"/>
</dbReference>
<dbReference type="Proteomes" id="UP000275267">
    <property type="component" value="Unassembled WGS sequence"/>
</dbReference>
<comment type="caution">
    <text evidence="2">The sequence shown here is derived from an EMBL/GenBank/DDBJ whole genome shotgun (WGS) entry which is preliminary data.</text>
</comment>
<feature type="compositionally biased region" description="Low complexity" evidence="1">
    <location>
        <begin position="20"/>
        <end position="39"/>
    </location>
</feature>